<organism evidence="1 2">
    <name type="scientific">Symbiodinium natans</name>
    <dbReference type="NCBI Taxonomy" id="878477"/>
    <lineage>
        <taxon>Eukaryota</taxon>
        <taxon>Sar</taxon>
        <taxon>Alveolata</taxon>
        <taxon>Dinophyceae</taxon>
        <taxon>Suessiales</taxon>
        <taxon>Symbiodiniaceae</taxon>
        <taxon>Symbiodinium</taxon>
    </lineage>
</organism>
<keyword evidence="2" id="KW-1185">Reference proteome</keyword>
<dbReference type="OrthoDB" id="427936at2759"/>
<feature type="non-terminal residue" evidence="1">
    <location>
        <position position="1"/>
    </location>
</feature>
<reference evidence="1" key="1">
    <citation type="submission" date="2021-02" db="EMBL/GenBank/DDBJ databases">
        <authorList>
            <person name="Dougan E. K."/>
            <person name="Rhodes N."/>
            <person name="Thang M."/>
            <person name="Chan C."/>
        </authorList>
    </citation>
    <scope>NUCLEOTIDE SEQUENCE</scope>
</reference>
<gene>
    <name evidence="1" type="primary">Vps13a</name>
    <name evidence="1" type="ORF">SNAT2548_LOCUS28526</name>
</gene>
<dbReference type="AlphaFoldDB" id="A0A812T8U9"/>
<evidence type="ECO:0000313" key="1">
    <source>
        <dbReference type="EMBL" id="CAE7509411.1"/>
    </source>
</evidence>
<accession>A0A812T8U9</accession>
<dbReference type="Proteomes" id="UP000604046">
    <property type="component" value="Unassembled WGS sequence"/>
</dbReference>
<evidence type="ECO:0000313" key="2">
    <source>
        <dbReference type="Proteomes" id="UP000604046"/>
    </source>
</evidence>
<proteinExistence type="predicted"/>
<sequence length="274" mass="29543">SLFCRGPEASSDSPSSKRVCRVSGVHFLCQSTSLVHALPSPTAVTTIAIQPTLAILNALPLGCLGLRYTTKPEKNRYLEATEATVPSFSRRHIYSFPGVRREGLAVIARLDTGAPWSAPAKFAWEAFNKEAADGGQFLQLRQENEGAAAGVFFEPLSHYEIRVTCPNWLVDRSGVPSTVKLAIHHLGRQLPSADGLTLMHSECLEESCEFILTSPAATSKLEVRVPPNFSVLPWKSLLGDQVFCLQAEDVTPEDIHGAQCQEGLIAGSIGASCA</sequence>
<protein>
    <submittedName>
        <fullName evidence="1">Vps13a protein</fullName>
    </submittedName>
</protein>
<name>A0A812T8U9_9DINO</name>
<comment type="caution">
    <text evidence="1">The sequence shown here is derived from an EMBL/GenBank/DDBJ whole genome shotgun (WGS) entry which is preliminary data.</text>
</comment>
<dbReference type="EMBL" id="CAJNDS010002520">
    <property type="protein sequence ID" value="CAE7509411.1"/>
    <property type="molecule type" value="Genomic_DNA"/>
</dbReference>